<keyword evidence="4 10" id="KW-0547">Nucleotide-binding</keyword>
<evidence type="ECO:0000256" key="6">
    <source>
        <dbReference type="ARBA" id="ARBA00022960"/>
    </source>
</evidence>
<evidence type="ECO:0000256" key="4">
    <source>
        <dbReference type="ARBA" id="ARBA00022741"/>
    </source>
</evidence>
<dbReference type="Pfam" id="PF02875">
    <property type="entry name" value="Mur_ligase_C"/>
    <property type="match status" value="1"/>
</dbReference>
<evidence type="ECO:0000313" key="16">
    <source>
        <dbReference type="Proteomes" id="UP001245370"/>
    </source>
</evidence>
<keyword evidence="16" id="KW-1185">Reference proteome</keyword>
<dbReference type="Gene3D" id="3.40.1190.10">
    <property type="entry name" value="Mur-like, catalytic domain"/>
    <property type="match status" value="1"/>
</dbReference>
<keyword evidence="2 10" id="KW-0436">Ligase</keyword>
<evidence type="ECO:0000256" key="11">
    <source>
        <dbReference type="RuleBase" id="RU004136"/>
    </source>
</evidence>
<organism evidence="15 16">
    <name type="scientific">Xanthobacter flavus</name>
    <dbReference type="NCBI Taxonomy" id="281"/>
    <lineage>
        <taxon>Bacteria</taxon>
        <taxon>Pseudomonadati</taxon>
        <taxon>Pseudomonadota</taxon>
        <taxon>Alphaproteobacteria</taxon>
        <taxon>Hyphomicrobiales</taxon>
        <taxon>Xanthobacteraceae</taxon>
        <taxon>Xanthobacter</taxon>
    </lineage>
</organism>
<keyword evidence="9 10" id="KW-0961">Cell wall biogenesis/degradation</keyword>
<dbReference type="HAMAP" id="MF_02019">
    <property type="entry name" value="MurF"/>
    <property type="match status" value="1"/>
</dbReference>
<feature type="binding site" evidence="10">
    <location>
        <begin position="123"/>
        <end position="129"/>
    </location>
    <ligand>
        <name>ATP</name>
        <dbReference type="ChEBI" id="CHEBI:30616"/>
    </ligand>
</feature>
<dbReference type="NCBIfam" id="NF010693">
    <property type="entry name" value="PRK14093.1"/>
    <property type="match status" value="1"/>
</dbReference>
<evidence type="ECO:0000256" key="10">
    <source>
        <dbReference type="HAMAP-Rule" id="MF_02019"/>
    </source>
</evidence>
<comment type="subcellular location">
    <subcellularLocation>
        <location evidence="10 11">Cytoplasm</location>
    </subcellularLocation>
</comment>
<dbReference type="PANTHER" id="PTHR43024">
    <property type="entry name" value="UDP-N-ACETYLMURAMOYL-TRIPEPTIDE--D-ALANYL-D-ALANINE LIGASE"/>
    <property type="match status" value="1"/>
</dbReference>
<dbReference type="PANTHER" id="PTHR43024:SF1">
    <property type="entry name" value="UDP-N-ACETYLMURAMOYL-TRIPEPTIDE--D-ALANYL-D-ALANINE LIGASE"/>
    <property type="match status" value="1"/>
</dbReference>
<evidence type="ECO:0000259" key="12">
    <source>
        <dbReference type="Pfam" id="PF01225"/>
    </source>
</evidence>
<feature type="domain" description="Mur ligase N-terminal catalytic" evidence="12">
    <location>
        <begin position="37"/>
        <end position="110"/>
    </location>
</feature>
<evidence type="ECO:0000256" key="7">
    <source>
        <dbReference type="ARBA" id="ARBA00022984"/>
    </source>
</evidence>
<comment type="pathway">
    <text evidence="10 11">Cell wall biogenesis; peptidoglycan biosynthesis.</text>
</comment>
<accession>A0ABU1KF76</accession>
<comment type="caution">
    <text evidence="15">The sequence shown here is derived from an EMBL/GenBank/DDBJ whole genome shotgun (WGS) entry which is preliminary data.</text>
</comment>
<comment type="catalytic activity">
    <reaction evidence="10 11">
        <text>D-alanyl-D-alanine + UDP-N-acetyl-alpha-D-muramoyl-L-alanyl-gamma-D-glutamyl-meso-2,6-diaminopimelate + ATP = UDP-N-acetyl-alpha-D-muramoyl-L-alanyl-gamma-D-glutamyl-meso-2,6-diaminopimeloyl-D-alanyl-D-alanine + ADP + phosphate + H(+)</text>
        <dbReference type="Rhea" id="RHEA:28374"/>
        <dbReference type="ChEBI" id="CHEBI:15378"/>
        <dbReference type="ChEBI" id="CHEBI:30616"/>
        <dbReference type="ChEBI" id="CHEBI:43474"/>
        <dbReference type="ChEBI" id="CHEBI:57822"/>
        <dbReference type="ChEBI" id="CHEBI:61386"/>
        <dbReference type="ChEBI" id="CHEBI:83905"/>
        <dbReference type="ChEBI" id="CHEBI:456216"/>
        <dbReference type="EC" id="6.3.2.10"/>
    </reaction>
</comment>
<evidence type="ECO:0000256" key="9">
    <source>
        <dbReference type="ARBA" id="ARBA00023316"/>
    </source>
</evidence>
<dbReference type="InterPro" id="IPR035911">
    <property type="entry name" value="MurE/MurF_N"/>
</dbReference>
<dbReference type="SUPFAM" id="SSF53244">
    <property type="entry name" value="MurD-like peptide ligases, peptide-binding domain"/>
    <property type="match status" value="1"/>
</dbReference>
<evidence type="ECO:0000313" key="15">
    <source>
        <dbReference type="EMBL" id="MDR6333485.1"/>
    </source>
</evidence>
<keyword evidence="3 10" id="KW-0132">Cell division</keyword>
<comment type="similarity">
    <text evidence="10">Belongs to the MurCDEF family. MurF subfamily.</text>
</comment>
<keyword evidence="5 10" id="KW-0067">ATP-binding</keyword>
<dbReference type="NCBIfam" id="TIGR01143">
    <property type="entry name" value="murF"/>
    <property type="match status" value="1"/>
</dbReference>
<dbReference type="Gene3D" id="3.40.1390.10">
    <property type="entry name" value="MurE/MurF, N-terminal domain"/>
    <property type="match status" value="1"/>
</dbReference>
<dbReference type="InterPro" id="IPR013221">
    <property type="entry name" value="Mur_ligase_cen"/>
</dbReference>
<dbReference type="InterPro" id="IPR036565">
    <property type="entry name" value="Mur-like_cat_sf"/>
</dbReference>
<protein>
    <recommendedName>
        <fullName evidence="10 11">UDP-N-acetylmuramoyl-tripeptide--D-alanyl-D-alanine ligase</fullName>
        <ecNumber evidence="10 11">6.3.2.10</ecNumber>
    </recommendedName>
    <alternativeName>
        <fullName evidence="10">D-alanyl-D-alanine-adding enzyme</fullName>
    </alternativeName>
</protein>
<dbReference type="InterPro" id="IPR051046">
    <property type="entry name" value="MurCDEF_CellWall_CoF430Synth"/>
</dbReference>
<keyword evidence="8 10" id="KW-0131">Cell cycle</keyword>
<feature type="domain" description="Mur ligase C-terminal" evidence="13">
    <location>
        <begin position="339"/>
        <end position="460"/>
    </location>
</feature>
<dbReference type="InterPro" id="IPR005863">
    <property type="entry name" value="UDP-N-AcMur_synth"/>
</dbReference>
<proteinExistence type="inferred from homology"/>
<name>A0ABU1KF76_XANFL</name>
<dbReference type="Proteomes" id="UP001245370">
    <property type="component" value="Unassembled WGS sequence"/>
</dbReference>
<feature type="domain" description="Mur ligase central" evidence="14">
    <location>
        <begin position="121"/>
        <end position="311"/>
    </location>
</feature>
<keyword evidence="6 10" id="KW-0133">Cell shape</keyword>
<evidence type="ECO:0000256" key="2">
    <source>
        <dbReference type="ARBA" id="ARBA00022598"/>
    </source>
</evidence>
<evidence type="ECO:0000256" key="1">
    <source>
        <dbReference type="ARBA" id="ARBA00022490"/>
    </source>
</evidence>
<evidence type="ECO:0000259" key="13">
    <source>
        <dbReference type="Pfam" id="PF02875"/>
    </source>
</evidence>
<dbReference type="GO" id="GO:0047480">
    <property type="term" value="F:UDP-N-acetylmuramoyl-tripeptide-D-alanyl-D-alanine ligase activity"/>
    <property type="evidence" value="ECO:0007669"/>
    <property type="project" value="UniProtKB-EC"/>
</dbReference>
<gene>
    <name evidence="10" type="primary">murF</name>
    <name evidence="15" type="ORF">GGQ86_001955</name>
</gene>
<dbReference type="RefSeq" id="WP_373878147.1">
    <property type="nucleotide sequence ID" value="NZ_BSDO01000001.1"/>
</dbReference>
<dbReference type="EC" id="6.3.2.10" evidence="10 11"/>
<keyword evidence="1 10" id="KW-0963">Cytoplasm</keyword>
<keyword evidence="7 10" id="KW-0573">Peptidoglycan synthesis</keyword>
<dbReference type="Pfam" id="PF01225">
    <property type="entry name" value="Mur_ligase"/>
    <property type="match status" value="1"/>
</dbReference>
<dbReference type="GeneID" id="95761230"/>
<dbReference type="InterPro" id="IPR004101">
    <property type="entry name" value="Mur_ligase_C"/>
</dbReference>
<reference evidence="15 16" key="1">
    <citation type="submission" date="2023-07" db="EMBL/GenBank/DDBJ databases">
        <title>Genomic Encyclopedia of Type Strains, Phase IV (KMG-IV): sequencing the most valuable type-strain genomes for metagenomic binning, comparative biology and taxonomic classification.</title>
        <authorList>
            <person name="Goeker M."/>
        </authorList>
    </citation>
    <scope>NUCLEOTIDE SEQUENCE [LARGE SCALE GENOMIC DNA]</scope>
    <source>
        <strain evidence="15 16">DSM 338</strain>
    </source>
</reference>
<dbReference type="Pfam" id="PF08245">
    <property type="entry name" value="Mur_ligase_M"/>
    <property type="match status" value="1"/>
</dbReference>
<evidence type="ECO:0000259" key="14">
    <source>
        <dbReference type="Pfam" id="PF08245"/>
    </source>
</evidence>
<dbReference type="InterPro" id="IPR000713">
    <property type="entry name" value="Mur_ligase_N"/>
</dbReference>
<evidence type="ECO:0000256" key="5">
    <source>
        <dbReference type="ARBA" id="ARBA00022840"/>
    </source>
</evidence>
<dbReference type="InterPro" id="IPR036615">
    <property type="entry name" value="Mur_ligase_C_dom_sf"/>
</dbReference>
<dbReference type="EMBL" id="JAVDPY010000003">
    <property type="protein sequence ID" value="MDR6333485.1"/>
    <property type="molecule type" value="Genomic_DNA"/>
</dbReference>
<dbReference type="Gene3D" id="3.90.190.20">
    <property type="entry name" value="Mur ligase, C-terminal domain"/>
    <property type="match status" value="1"/>
</dbReference>
<evidence type="ECO:0000256" key="8">
    <source>
        <dbReference type="ARBA" id="ARBA00023306"/>
    </source>
</evidence>
<dbReference type="SUPFAM" id="SSF53623">
    <property type="entry name" value="MurD-like peptide ligases, catalytic domain"/>
    <property type="match status" value="1"/>
</dbReference>
<comment type="function">
    <text evidence="10 11">Involved in cell wall formation. Catalyzes the final step in the synthesis of UDP-N-acetylmuramoyl-pentapeptide, the precursor of murein.</text>
</comment>
<dbReference type="SUPFAM" id="SSF63418">
    <property type="entry name" value="MurE/MurF N-terminal domain"/>
    <property type="match status" value="1"/>
</dbReference>
<sequence length="486" mass="50636">MNSGTGMGETEGRVLHSVAEMEAAMGAEVRGTPRDATGISIDSRSLAPGDTFFAIAGENSDGHAYVSKALEAGASACVVARDKLDQFPADAPLLVVDNVLAALTDLARASRARSLAGIVAVTGSVGKTTTKEALRIALGADGETHASAASYNNHWGVPLSLARLPREARYGVFEIGMNHPGEITPLVKLVRPQVAIVTTVEPVHIAQFSGIDEIADAKAEIFQGLEPGGAVVLNLDNPLFPRLKAAAEALGIDRIVTFGETAGADVRLKEAALQSYCSVGVADVMGTPVTFKVGMPGRHIVQNMLAVLAAAKLVGADLALVGLALSRMKAPPGRGVALRLQVKGGQATLLDESYNANPASMRAALDVLSRTPVGPRGRRIAVLGDMLELGPDGEAHHAELAEAIRTAKIDQVYCCGPQMHALWQALPSERRGGYAIHASHLEPMVASAIRGGDTLMVKGSNGSRMGPLVKSLAERFRAAEDALLEG</sequence>
<evidence type="ECO:0000256" key="3">
    <source>
        <dbReference type="ARBA" id="ARBA00022618"/>
    </source>
</evidence>